<dbReference type="Proteomes" id="UP000626092">
    <property type="component" value="Unassembled WGS sequence"/>
</dbReference>
<sequence>MSGFGGGPRRRVEAKRQRSRNPIHGQRQSMTMDCNSILSWNVVTGREFDVVGHLVPENIPVFGQYYWDRDVFDRVWKLMEFLKYIHKENNIALGGFNFNNIVVVRGTPKLFNVNAQINDDSNIAADFQSFAEIINFLYEWRMIPGELRALQAKLWHWAALKGRGICNADLIYDHPSLWDEARCLAFRRNFVDWRPFVPSSMLGNYHDAIRGMNLPRNASCWQHFVPPQSAFISCFKYKVYNETPEDLASFQRNCVAHIARYSENGTMFNQFTLEAMMQDLFPMHLVELVSRLYERGFSTTFFTL</sequence>
<reference evidence="2" key="1">
    <citation type="submission" date="2019-11" db="EMBL/GenBank/DDBJ databases">
        <authorList>
            <person name="Liu Y."/>
            <person name="Hou J."/>
            <person name="Li T.-Q."/>
            <person name="Guan C.-H."/>
            <person name="Wu X."/>
            <person name="Wu H.-Z."/>
            <person name="Ling F."/>
            <person name="Zhang R."/>
            <person name="Shi X.-G."/>
            <person name="Ren J.-P."/>
            <person name="Chen E.-F."/>
            <person name="Sun J.-M."/>
        </authorList>
    </citation>
    <scope>NUCLEOTIDE SEQUENCE</scope>
    <source>
        <strain evidence="2">Adult_tree_wgs_1</strain>
        <tissue evidence="2">Leaves</tissue>
    </source>
</reference>
<proteinExistence type="predicted"/>
<protein>
    <submittedName>
        <fullName evidence="2">Uncharacterized protein</fullName>
    </submittedName>
</protein>
<feature type="region of interest" description="Disordered" evidence="1">
    <location>
        <begin position="1"/>
        <end position="27"/>
    </location>
</feature>
<evidence type="ECO:0000256" key="1">
    <source>
        <dbReference type="SAM" id="MobiDB-lite"/>
    </source>
</evidence>
<dbReference type="AlphaFoldDB" id="A0A834HBA6"/>
<dbReference type="EMBL" id="WJXA01000003">
    <property type="protein sequence ID" value="KAF7148986.1"/>
    <property type="molecule type" value="Genomic_DNA"/>
</dbReference>
<dbReference type="OrthoDB" id="1834238at2759"/>
<keyword evidence="3" id="KW-1185">Reference proteome</keyword>
<evidence type="ECO:0000313" key="3">
    <source>
        <dbReference type="Proteomes" id="UP000626092"/>
    </source>
</evidence>
<gene>
    <name evidence="2" type="ORF">RHSIM_Rhsim03G0163500</name>
</gene>
<name>A0A834HBA6_RHOSS</name>
<evidence type="ECO:0000313" key="2">
    <source>
        <dbReference type="EMBL" id="KAF7148986.1"/>
    </source>
</evidence>
<accession>A0A834HBA6</accession>
<comment type="caution">
    <text evidence="2">The sequence shown here is derived from an EMBL/GenBank/DDBJ whole genome shotgun (WGS) entry which is preliminary data.</text>
</comment>
<organism evidence="2 3">
    <name type="scientific">Rhododendron simsii</name>
    <name type="common">Sims's rhododendron</name>
    <dbReference type="NCBI Taxonomy" id="118357"/>
    <lineage>
        <taxon>Eukaryota</taxon>
        <taxon>Viridiplantae</taxon>
        <taxon>Streptophyta</taxon>
        <taxon>Embryophyta</taxon>
        <taxon>Tracheophyta</taxon>
        <taxon>Spermatophyta</taxon>
        <taxon>Magnoliopsida</taxon>
        <taxon>eudicotyledons</taxon>
        <taxon>Gunneridae</taxon>
        <taxon>Pentapetalae</taxon>
        <taxon>asterids</taxon>
        <taxon>Ericales</taxon>
        <taxon>Ericaceae</taxon>
        <taxon>Ericoideae</taxon>
        <taxon>Rhodoreae</taxon>
        <taxon>Rhododendron</taxon>
    </lineage>
</organism>